<comment type="pathway">
    <text evidence="1">Cell wall biogenesis; peptidoglycan recycling.</text>
</comment>
<dbReference type="InterPro" id="IPR005338">
    <property type="entry name" value="Anhydro_N_Ac-Mur_kinase"/>
</dbReference>
<dbReference type="RefSeq" id="WP_382399383.1">
    <property type="nucleotide sequence ID" value="NZ_JBHSWH010000001.1"/>
</dbReference>
<comment type="pathway">
    <text evidence="1">Amino-sugar metabolism; 1,6-anhydro-N-acetylmuramate degradation.</text>
</comment>
<comment type="caution">
    <text evidence="3">The sequence shown here is derived from an EMBL/GenBank/DDBJ whole genome shotgun (WGS) entry which is preliminary data.</text>
</comment>
<protein>
    <recommendedName>
        <fullName evidence="1">Anhydro-N-acetylmuramic acid kinase</fullName>
        <ecNumber evidence="1">2.7.1.170</ecNumber>
    </recommendedName>
    <alternativeName>
        <fullName evidence="1">AnhMurNAc kinase</fullName>
    </alternativeName>
</protein>
<dbReference type="HAMAP" id="MF_01270">
    <property type="entry name" value="AnhMurNAc_kinase"/>
    <property type="match status" value="1"/>
</dbReference>
<reference evidence="4" key="1">
    <citation type="journal article" date="2019" name="Int. J. Syst. Evol. Microbiol.">
        <title>The Global Catalogue of Microorganisms (GCM) 10K type strain sequencing project: providing services to taxonomists for standard genome sequencing and annotation.</title>
        <authorList>
            <consortium name="The Broad Institute Genomics Platform"/>
            <consortium name="The Broad Institute Genome Sequencing Center for Infectious Disease"/>
            <person name="Wu L."/>
            <person name="Ma J."/>
        </authorList>
    </citation>
    <scope>NUCLEOTIDE SEQUENCE [LARGE SCALE GENOMIC DNA]</scope>
    <source>
        <strain evidence="4">CCUG 58127</strain>
    </source>
</reference>
<dbReference type="PANTHER" id="PTHR30605:SF0">
    <property type="entry name" value="ANHYDRO-N-ACETYLMURAMIC ACID KINASE"/>
    <property type="match status" value="1"/>
</dbReference>
<dbReference type="EMBL" id="JBHSWH010000001">
    <property type="protein sequence ID" value="MFC6704813.1"/>
    <property type="molecule type" value="Genomic_DNA"/>
</dbReference>
<dbReference type="GO" id="GO:0016301">
    <property type="term" value="F:kinase activity"/>
    <property type="evidence" value="ECO:0007669"/>
    <property type="project" value="UniProtKB-KW"/>
</dbReference>
<comment type="catalytic activity">
    <reaction evidence="1">
        <text>1,6-anhydro-N-acetyl-beta-muramate + ATP + H2O = N-acetyl-D-muramate 6-phosphate + ADP + H(+)</text>
        <dbReference type="Rhea" id="RHEA:24952"/>
        <dbReference type="ChEBI" id="CHEBI:15377"/>
        <dbReference type="ChEBI" id="CHEBI:15378"/>
        <dbReference type="ChEBI" id="CHEBI:30616"/>
        <dbReference type="ChEBI" id="CHEBI:58690"/>
        <dbReference type="ChEBI" id="CHEBI:58722"/>
        <dbReference type="ChEBI" id="CHEBI:456216"/>
        <dbReference type="EC" id="2.7.1.170"/>
    </reaction>
</comment>
<dbReference type="InterPro" id="IPR043129">
    <property type="entry name" value="ATPase_NBD"/>
</dbReference>
<keyword evidence="1 3" id="KW-0418">Kinase</keyword>
<proteinExistence type="inferred from homology"/>
<evidence type="ECO:0000256" key="2">
    <source>
        <dbReference type="SAM" id="MobiDB-lite"/>
    </source>
</evidence>
<evidence type="ECO:0000313" key="3">
    <source>
        <dbReference type="EMBL" id="MFC6704813.1"/>
    </source>
</evidence>
<dbReference type="Proteomes" id="UP001596298">
    <property type="component" value="Unassembled WGS sequence"/>
</dbReference>
<keyword evidence="1" id="KW-0067">ATP-binding</keyword>
<dbReference type="SUPFAM" id="SSF53067">
    <property type="entry name" value="Actin-like ATPase domain"/>
    <property type="match status" value="1"/>
</dbReference>
<dbReference type="EC" id="2.7.1.170" evidence="1"/>
<dbReference type="PANTHER" id="PTHR30605">
    <property type="entry name" value="ANHYDRO-N-ACETYLMURAMIC ACID KINASE"/>
    <property type="match status" value="1"/>
</dbReference>
<feature type="binding site" evidence="1">
    <location>
        <begin position="9"/>
        <end position="16"/>
    </location>
    <ligand>
        <name>ATP</name>
        <dbReference type="ChEBI" id="CHEBI:30616"/>
    </ligand>
</feature>
<keyword evidence="1 3" id="KW-0808">Transferase</keyword>
<comment type="function">
    <text evidence="1">Catalyzes the specific phosphorylation of 1,6-anhydro-N-acetylmuramic acid (anhMurNAc) with the simultaneous cleavage of the 1,6-anhydro ring, generating MurNAc-6-P. Is required for the utilization of anhMurNAc either imported from the medium or derived from its own cell wall murein, and thus plays a role in cell wall recycling.</text>
</comment>
<keyword evidence="4" id="KW-1185">Reference proteome</keyword>
<sequence length="402" mass="41312">MIVVGCISGTSVDGIDVAVADLGGADSGQLTLRPLGARTYPWSPSTRAGLLALLPPAPTTAEAVCRLDILAGEEIAAALQSAIDEFASGSADLVVSHGQTIFHWVEGGVAYGGLQLGQPAAIVERTGLPVVSDVRSRDIAAGGQGAPLAGTMDLLLLRAAGRVGRGTSPYRDQAPRALLNLGGIANVTVTSPHGTAAFDTGPANCLIDAAVSSATSGVQAYDADGRLAAAGRVDQALLERLLAEPYFALPAPKSTGRELFRADYLASYEHGLGIADLVATLTELTAVTVADALAPYNVVEIYASGGGVRNPVLMDRLAAHLTPARLTTSDELGLPVDDKEGYLMALIGYLTWHGIPGVLPDGGGRSLTGARTPRVLGRISPGDRPLRLPEPGVTPRSLRVVD</sequence>
<evidence type="ECO:0000256" key="1">
    <source>
        <dbReference type="HAMAP-Rule" id="MF_01270"/>
    </source>
</evidence>
<comment type="similarity">
    <text evidence="1">Belongs to the anhydro-N-acetylmuramic acid kinase family.</text>
</comment>
<keyword evidence="1" id="KW-0119">Carbohydrate metabolism</keyword>
<keyword evidence="1" id="KW-0547">Nucleotide-binding</keyword>
<dbReference type="Gene3D" id="3.30.420.40">
    <property type="match status" value="2"/>
</dbReference>
<evidence type="ECO:0000313" key="4">
    <source>
        <dbReference type="Proteomes" id="UP001596298"/>
    </source>
</evidence>
<name>A0ABW2ADL5_9MICO</name>
<accession>A0ABW2ADL5</accession>
<dbReference type="NCBIfam" id="NF007146">
    <property type="entry name" value="PRK09585.2-6"/>
    <property type="match status" value="1"/>
</dbReference>
<dbReference type="Pfam" id="PF03702">
    <property type="entry name" value="AnmK"/>
    <property type="match status" value="1"/>
</dbReference>
<feature type="region of interest" description="Disordered" evidence="2">
    <location>
        <begin position="364"/>
        <end position="402"/>
    </location>
</feature>
<organism evidence="3 4">
    <name type="scientific">Flexivirga alba</name>
    <dbReference type="NCBI Taxonomy" id="702742"/>
    <lineage>
        <taxon>Bacteria</taxon>
        <taxon>Bacillati</taxon>
        <taxon>Actinomycetota</taxon>
        <taxon>Actinomycetes</taxon>
        <taxon>Micrococcales</taxon>
        <taxon>Dermacoccaceae</taxon>
        <taxon>Flexivirga</taxon>
    </lineage>
</organism>
<gene>
    <name evidence="1" type="primary">anmK</name>
    <name evidence="3" type="ORF">ACFQDH_05925</name>
</gene>